<dbReference type="Pfam" id="PF24758">
    <property type="entry name" value="LRR_At5g56370"/>
    <property type="match status" value="1"/>
</dbReference>
<keyword evidence="4" id="KW-1185">Reference proteome</keyword>
<dbReference type="Pfam" id="PF00646">
    <property type="entry name" value="F-box"/>
    <property type="match status" value="1"/>
</dbReference>
<protein>
    <recommendedName>
        <fullName evidence="5">F-box domain-containing protein</fullName>
    </recommendedName>
</protein>
<dbReference type="InterPro" id="IPR001810">
    <property type="entry name" value="F-box_dom"/>
</dbReference>
<organism evidence="3 4">
    <name type="scientific">Rubus argutus</name>
    <name type="common">Southern blackberry</name>
    <dbReference type="NCBI Taxonomy" id="59490"/>
    <lineage>
        <taxon>Eukaryota</taxon>
        <taxon>Viridiplantae</taxon>
        <taxon>Streptophyta</taxon>
        <taxon>Embryophyta</taxon>
        <taxon>Tracheophyta</taxon>
        <taxon>Spermatophyta</taxon>
        <taxon>Magnoliopsida</taxon>
        <taxon>eudicotyledons</taxon>
        <taxon>Gunneridae</taxon>
        <taxon>Pentapetalae</taxon>
        <taxon>rosids</taxon>
        <taxon>fabids</taxon>
        <taxon>Rosales</taxon>
        <taxon>Rosaceae</taxon>
        <taxon>Rosoideae</taxon>
        <taxon>Rosoideae incertae sedis</taxon>
        <taxon>Rubus</taxon>
    </lineage>
</organism>
<dbReference type="EMBL" id="JBEDUW010000002">
    <property type="protein sequence ID" value="KAK9942543.1"/>
    <property type="molecule type" value="Genomic_DNA"/>
</dbReference>
<gene>
    <name evidence="3" type="ORF">M0R45_008202</name>
</gene>
<dbReference type="Proteomes" id="UP001457282">
    <property type="component" value="Unassembled WGS sequence"/>
</dbReference>
<dbReference type="PANTHER" id="PTHR31900">
    <property type="entry name" value="F-BOX/RNI SUPERFAMILY PROTEIN-RELATED"/>
    <property type="match status" value="1"/>
</dbReference>
<evidence type="ECO:0008006" key="5">
    <source>
        <dbReference type="Google" id="ProtNLM"/>
    </source>
</evidence>
<evidence type="ECO:0000313" key="3">
    <source>
        <dbReference type="EMBL" id="KAK9942543.1"/>
    </source>
</evidence>
<dbReference type="InterPro" id="IPR050232">
    <property type="entry name" value="FBL13/AtMIF1-like"/>
</dbReference>
<comment type="caution">
    <text evidence="3">The sequence shown here is derived from an EMBL/GenBank/DDBJ whole genome shotgun (WGS) entry which is preliminary data.</text>
</comment>
<dbReference type="SUPFAM" id="SSF81383">
    <property type="entry name" value="F-box domain"/>
    <property type="match status" value="1"/>
</dbReference>
<name>A0AAW1Y1D2_RUBAR</name>
<dbReference type="AlphaFoldDB" id="A0AAW1Y1D2"/>
<dbReference type="PANTHER" id="PTHR31900:SF30">
    <property type="entry name" value="SUPERFAMILY PROTEIN, PUTATIVE-RELATED"/>
    <property type="match status" value="1"/>
</dbReference>
<evidence type="ECO:0000313" key="4">
    <source>
        <dbReference type="Proteomes" id="UP001457282"/>
    </source>
</evidence>
<feature type="domain" description="F-box/LRR-repeat protein 15/At3g58940/PEG3-like LRR" evidence="2">
    <location>
        <begin position="110"/>
        <end position="248"/>
    </location>
</feature>
<sequence length="256" mass="29303">MAVSTLLPHLPDPVMHQIILLLPTEPAIRMSCLSKQWEGVWSALRILNFDEGNQPQHDDDDVDNYKHAKFINILVTYLEFRKKDNQPPLLDKFRLCMQYLNANEDAIIGKWLSNSLERNVKGLDISLRSKHQEVECYYCLPRMALVNAKSVTNLKLECLRIKDIDSAEPEPIFPSLKTLSLKTVYFDGEVLFYLILGCPSVEYSSLTSCFFEPPVFHVSSSSLKSLEVKNCNAQHIEVDKAMNLESFVNKLRVLDP</sequence>
<dbReference type="SUPFAM" id="SSF52058">
    <property type="entry name" value="L domain-like"/>
    <property type="match status" value="1"/>
</dbReference>
<dbReference type="InterPro" id="IPR036047">
    <property type="entry name" value="F-box-like_dom_sf"/>
</dbReference>
<evidence type="ECO:0000259" key="2">
    <source>
        <dbReference type="Pfam" id="PF24758"/>
    </source>
</evidence>
<accession>A0AAW1Y1D2</accession>
<dbReference type="Gene3D" id="3.80.10.10">
    <property type="entry name" value="Ribonuclease Inhibitor"/>
    <property type="match status" value="1"/>
</dbReference>
<feature type="domain" description="F-box" evidence="1">
    <location>
        <begin position="7"/>
        <end position="45"/>
    </location>
</feature>
<dbReference type="InterPro" id="IPR032675">
    <property type="entry name" value="LRR_dom_sf"/>
</dbReference>
<evidence type="ECO:0000259" key="1">
    <source>
        <dbReference type="Pfam" id="PF00646"/>
    </source>
</evidence>
<proteinExistence type="predicted"/>
<dbReference type="InterPro" id="IPR055411">
    <property type="entry name" value="LRR_FXL15/At3g58940/PEG3-like"/>
</dbReference>
<reference evidence="3 4" key="1">
    <citation type="journal article" date="2023" name="G3 (Bethesda)">
        <title>A chromosome-length genome assembly and annotation of blackberry (Rubus argutus, cv. 'Hillquist').</title>
        <authorList>
            <person name="Bruna T."/>
            <person name="Aryal R."/>
            <person name="Dudchenko O."/>
            <person name="Sargent D.J."/>
            <person name="Mead D."/>
            <person name="Buti M."/>
            <person name="Cavallini A."/>
            <person name="Hytonen T."/>
            <person name="Andres J."/>
            <person name="Pham M."/>
            <person name="Weisz D."/>
            <person name="Mascagni F."/>
            <person name="Usai G."/>
            <person name="Natali L."/>
            <person name="Bassil N."/>
            <person name="Fernandez G.E."/>
            <person name="Lomsadze A."/>
            <person name="Armour M."/>
            <person name="Olukolu B."/>
            <person name="Poorten T."/>
            <person name="Britton C."/>
            <person name="Davik J."/>
            <person name="Ashrafi H."/>
            <person name="Aiden E.L."/>
            <person name="Borodovsky M."/>
            <person name="Worthington M."/>
        </authorList>
    </citation>
    <scope>NUCLEOTIDE SEQUENCE [LARGE SCALE GENOMIC DNA]</scope>
    <source>
        <strain evidence="3">PI 553951</strain>
    </source>
</reference>